<dbReference type="InterPro" id="IPR027417">
    <property type="entry name" value="P-loop_NTPase"/>
</dbReference>
<dbReference type="InterPro" id="IPR000792">
    <property type="entry name" value="Tscrpt_reg_LuxR_C"/>
</dbReference>
<dbReference type="PANTHER" id="PTHR47691">
    <property type="entry name" value="REGULATOR-RELATED"/>
    <property type="match status" value="1"/>
</dbReference>
<organism evidence="2 3">
    <name type="scientific">Deinococcus yavapaiensis KR-236</name>
    <dbReference type="NCBI Taxonomy" id="694435"/>
    <lineage>
        <taxon>Bacteria</taxon>
        <taxon>Thermotogati</taxon>
        <taxon>Deinococcota</taxon>
        <taxon>Deinococci</taxon>
        <taxon>Deinococcales</taxon>
        <taxon>Deinococcaceae</taxon>
        <taxon>Deinococcus</taxon>
    </lineage>
</organism>
<dbReference type="PROSITE" id="PS00622">
    <property type="entry name" value="HTH_LUXR_1"/>
    <property type="match status" value="1"/>
</dbReference>
<dbReference type="EMBL" id="QJSX01000012">
    <property type="protein sequence ID" value="PYE52704.1"/>
    <property type="molecule type" value="Genomic_DNA"/>
</dbReference>
<dbReference type="Gene3D" id="1.25.40.10">
    <property type="entry name" value="Tetratricopeptide repeat domain"/>
    <property type="match status" value="1"/>
</dbReference>
<dbReference type="GO" id="GO:0006355">
    <property type="term" value="P:regulation of DNA-templated transcription"/>
    <property type="evidence" value="ECO:0007669"/>
    <property type="project" value="InterPro"/>
</dbReference>
<comment type="caution">
    <text evidence="2">The sequence shown here is derived from an EMBL/GenBank/DDBJ whole genome shotgun (WGS) entry which is preliminary data.</text>
</comment>
<keyword evidence="3" id="KW-1185">Reference proteome</keyword>
<dbReference type="PANTHER" id="PTHR47691:SF3">
    <property type="entry name" value="HTH-TYPE TRANSCRIPTIONAL REGULATOR RV0890C-RELATED"/>
    <property type="match status" value="1"/>
</dbReference>
<proteinExistence type="predicted"/>
<dbReference type="SUPFAM" id="SSF52540">
    <property type="entry name" value="P-loop containing nucleoside triphosphate hydrolases"/>
    <property type="match status" value="1"/>
</dbReference>
<dbReference type="Gene3D" id="3.40.50.300">
    <property type="entry name" value="P-loop containing nucleotide triphosphate hydrolases"/>
    <property type="match status" value="1"/>
</dbReference>
<dbReference type="SMART" id="SM00421">
    <property type="entry name" value="HTH_LUXR"/>
    <property type="match status" value="1"/>
</dbReference>
<dbReference type="Gene3D" id="1.10.10.10">
    <property type="entry name" value="Winged helix-like DNA-binding domain superfamily/Winged helix DNA-binding domain"/>
    <property type="match status" value="1"/>
</dbReference>
<dbReference type="InterPro" id="IPR019734">
    <property type="entry name" value="TPR_rpt"/>
</dbReference>
<evidence type="ECO:0000313" key="2">
    <source>
        <dbReference type="EMBL" id="PYE52704.1"/>
    </source>
</evidence>
<name>A0A318SFC8_9DEIO</name>
<sequence>MMDFDTPLNSRAASLPANLVPLVGRDRELAELDALLSDRDAPVVTITGPGGCGKTTMALAAAARAAPDFPDGARVVRLARVRHDADLPSVTARALGLKDPEKAAFERVRAHLCAARLLLVLDNAEHLPAVGGFLRDLSTSVPEVKVLVTSRVPLGLALEREYALTPLALPEADATLEEILRAPAVELFRRRALAVRHGFTLTGEDALAAADIVRRLDGLPLAIELAATHLRTLSPRALRRLFSPTLDLLTGGPQEWPEHQRSMRATIAWSDRLLPEKARRVLRTLSCFTGGATLESLAALLDGPQHETLALVEVLVRHSLVCSGEDADGTPRFQLLEVIREYAAEQQDALDETHATRVRHAHHFLALARRLDEDVWTRRQASVLQRLERDHDNFRSALRFSLEHDPPLALLLASRLGNFWSVHGHLTEGRRWLNRALRATDAPEGRARATYTAGEMARMQGDHVEAAEHFHDCLALARSEGDRLHVAAALNALGVLAHNAARPREARAFLEQALPLWEAEQRDFGRTTPLFNLGRLHLYWGDAREAVPLLTRALTFWRSNGNLHGVGYALYALGRAAFELGDDARGAALLRESLEVREGIGDERGVIASRTALGLAEVARGDLTAARPLLSEALTRAVRLGHQRNVAETLEDFASLAVAVGAYEDAVRLSSKGQALREAIGAGLAPLDERYVTRAMKRARAKLSRAAYERARQEGQTMSVDDALVVVTRLDVRADPKRAEDVLTPRERQVVVSMAAGLSNREIARQLELSEKTVARHCENVFNKLGVNSRAAAAAHAIREGWA</sequence>
<gene>
    <name evidence="2" type="ORF">DES52_11225</name>
</gene>
<dbReference type="PRINTS" id="PR00364">
    <property type="entry name" value="DISEASERSIST"/>
</dbReference>
<dbReference type="PRINTS" id="PR00038">
    <property type="entry name" value="HTHLUXR"/>
</dbReference>
<evidence type="ECO:0000313" key="3">
    <source>
        <dbReference type="Proteomes" id="UP000248326"/>
    </source>
</evidence>
<dbReference type="PROSITE" id="PS50043">
    <property type="entry name" value="HTH_LUXR_2"/>
    <property type="match status" value="1"/>
</dbReference>
<dbReference type="SUPFAM" id="SSF48452">
    <property type="entry name" value="TPR-like"/>
    <property type="match status" value="1"/>
</dbReference>
<dbReference type="SMART" id="SM00028">
    <property type="entry name" value="TPR"/>
    <property type="match status" value="5"/>
</dbReference>
<evidence type="ECO:0000259" key="1">
    <source>
        <dbReference type="PROSITE" id="PS50043"/>
    </source>
</evidence>
<dbReference type="Pfam" id="PF25872">
    <property type="entry name" value="HTH_77"/>
    <property type="match status" value="1"/>
</dbReference>
<dbReference type="Pfam" id="PF00196">
    <property type="entry name" value="GerE"/>
    <property type="match status" value="1"/>
</dbReference>
<reference evidence="2 3" key="1">
    <citation type="submission" date="2018-06" db="EMBL/GenBank/DDBJ databases">
        <title>Genomic Encyclopedia of Type Strains, Phase IV (KMG-IV): sequencing the most valuable type-strain genomes for metagenomic binning, comparative biology and taxonomic classification.</title>
        <authorList>
            <person name="Goeker M."/>
        </authorList>
    </citation>
    <scope>NUCLEOTIDE SEQUENCE [LARGE SCALE GENOMIC DNA]</scope>
    <source>
        <strain evidence="2 3">DSM 18048</strain>
    </source>
</reference>
<dbReference type="GO" id="GO:0003677">
    <property type="term" value="F:DNA binding"/>
    <property type="evidence" value="ECO:0007669"/>
    <property type="project" value="InterPro"/>
</dbReference>
<dbReference type="OrthoDB" id="9811542at2"/>
<dbReference type="Pfam" id="PF13424">
    <property type="entry name" value="TPR_12"/>
    <property type="match status" value="1"/>
</dbReference>
<dbReference type="CDD" id="cd06170">
    <property type="entry name" value="LuxR_C_like"/>
    <property type="match status" value="1"/>
</dbReference>
<dbReference type="InterPro" id="IPR016032">
    <property type="entry name" value="Sig_transdc_resp-reg_C-effctor"/>
</dbReference>
<dbReference type="SUPFAM" id="SSF46894">
    <property type="entry name" value="C-terminal effector domain of the bipartite response regulators"/>
    <property type="match status" value="1"/>
</dbReference>
<dbReference type="SMART" id="SM00382">
    <property type="entry name" value="AAA"/>
    <property type="match status" value="1"/>
</dbReference>
<dbReference type="AlphaFoldDB" id="A0A318SFC8"/>
<dbReference type="InterPro" id="IPR003593">
    <property type="entry name" value="AAA+_ATPase"/>
</dbReference>
<dbReference type="RefSeq" id="WP_110887602.1">
    <property type="nucleotide sequence ID" value="NZ_QJSX01000012.1"/>
</dbReference>
<protein>
    <submittedName>
        <fullName evidence="2">Putative ATPase</fullName>
    </submittedName>
</protein>
<dbReference type="InterPro" id="IPR011990">
    <property type="entry name" value="TPR-like_helical_dom_sf"/>
</dbReference>
<dbReference type="InterPro" id="IPR036388">
    <property type="entry name" value="WH-like_DNA-bd_sf"/>
</dbReference>
<dbReference type="InterPro" id="IPR058852">
    <property type="entry name" value="HTH_77"/>
</dbReference>
<feature type="domain" description="HTH luxR-type" evidence="1">
    <location>
        <begin position="736"/>
        <end position="801"/>
    </location>
</feature>
<accession>A0A318SFC8</accession>
<dbReference type="Proteomes" id="UP000248326">
    <property type="component" value="Unassembled WGS sequence"/>
</dbReference>